<dbReference type="InterPro" id="IPR034505">
    <property type="entry name" value="Coproporphyrinogen-III_oxidase"/>
</dbReference>
<name>A0A5C7FNZ4_9BACI</name>
<evidence type="ECO:0000256" key="5">
    <source>
        <dbReference type="ARBA" id="ARBA00022723"/>
    </source>
</evidence>
<dbReference type="PROSITE" id="PS51918">
    <property type="entry name" value="RADICAL_SAM"/>
    <property type="match status" value="1"/>
</dbReference>
<comment type="function">
    <text evidence="9">Probably acts as a heme chaperone, transferring heme to an unknown acceptor. Binds one molecule of heme per monomer, possibly covalently. Binds 1 [4Fe-4S] cluster. The cluster is coordinated with 3 cysteines and an exchangeable S-adenosyl-L-methionine.</text>
</comment>
<dbReference type="GO" id="GO:0046872">
    <property type="term" value="F:metal ion binding"/>
    <property type="evidence" value="ECO:0007669"/>
    <property type="project" value="UniProtKB-UniRule"/>
</dbReference>
<dbReference type="OrthoDB" id="9808022at2"/>
<evidence type="ECO:0000256" key="9">
    <source>
        <dbReference type="RuleBase" id="RU364116"/>
    </source>
</evidence>
<evidence type="ECO:0000256" key="6">
    <source>
        <dbReference type="ARBA" id="ARBA00023004"/>
    </source>
</evidence>
<evidence type="ECO:0000256" key="2">
    <source>
        <dbReference type="ARBA" id="ARBA00017228"/>
    </source>
</evidence>
<evidence type="ECO:0000256" key="8">
    <source>
        <dbReference type="ARBA" id="ARBA00023186"/>
    </source>
</evidence>
<keyword evidence="9" id="KW-0004">4Fe-4S</keyword>
<evidence type="ECO:0000256" key="3">
    <source>
        <dbReference type="ARBA" id="ARBA00022617"/>
    </source>
</evidence>
<keyword evidence="4 9" id="KW-0949">S-adenosyl-L-methionine</keyword>
<keyword evidence="3 9" id="KW-0349">Heme</keyword>
<comment type="subcellular location">
    <subcellularLocation>
        <location evidence="9">Cytoplasm</location>
    </subcellularLocation>
</comment>
<dbReference type="InterPro" id="IPR007197">
    <property type="entry name" value="rSAM"/>
</dbReference>
<evidence type="ECO:0000256" key="4">
    <source>
        <dbReference type="ARBA" id="ARBA00022691"/>
    </source>
</evidence>
<dbReference type="KEGG" id="ahal:FTX54_006915"/>
<keyword evidence="12" id="KW-1185">Reference proteome</keyword>
<keyword evidence="6 9" id="KW-0408">Iron</keyword>
<dbReference type="AlphaFoldDB" id="A0A5C7FNZ4"/>
<dbReference type="SUPFAM" id="SSF102114">
    <property type="entry name" value="Radical SAM enzymes"/>
    <property type="match status" value="1"/>
</dbReference>
<dbReference type="NCBIfam" id="TIGR00539">
    <property type="entry name" value="hemN_rel"/>
    <property type="match status" value="1"/>
</dbReference>
<evidence type="ECO:0000259" key="10">
    <source>
        <dbReference type="PROSITE" id="PS51918"/>
    </source>
</evidence>
<keyword evidence="5 9" id="KW-0479">Metal-binding</keyword>
<dbReference type="PANTHER" id="PTHR13932:SF5">
    <property type="entry name" value="RADICAL S-ADENOSYL METHIONINE DOMAIN-CONTAINING PROTEIN 1, MITOCHONDRIAL"/>
    <property type="match status" value="1"/>
</dbReference>
<organism evidence="11 12">
    <name type="scientific">Alkalicoccus halolimnae</name>
    <dbReference type="NCBI Taxonomy" id="1667239"/>
    <lineage>
        <taxon>Bacteria</taxon>
        <taxon>Bacillati</taxon>
        <taxon>Bacillota</taxon>
        <taxon>Bacilli</taxon>
        <taxon>Bacillales</taxon>
        <taxon>Bacillaceae</taxon>
        <taxon>Alkalicoccus</taxon>
    </lineage>
</organism>
<dbReference type="SFLD" id="SFLDG01065">
    <property type="entry name" value="anaerobic_coproporphyrinogen-I"/>
    <property type="match status" value="1"/>
</dbReference>
<dbReference type="GO" id="GO:0051539">
    <property type="term" value="F:4 iron, 4 sulfur cluster binding"/>
    <property type="evidence" value="ECO:0007669"/>
    <property type="project" value="UniProtKB-UniRule"/>
</dbReference>
<dbReference type="Gene3D" id="3.20.20.70">
    <property type="entry name" value="Aldolase class I"/>
    <property type="match status" value="1"/>
</dbReference>
<dbReference type="SMART" id="SM00729">
    <property type="entry name" value="Elp3"/>
    <property type="match status" value="1"/>
</dbReference>
<dbReference type="InterPro" id="IPR010723">
    <property type="entry name" value="HemN_C"/>
</dbReference>
<dbReference type="SFLD" id="SFLDF00562">
    <property type="entry name" value="HemN-like__clustered_with_heat"/>
    <property type="match status" value="1"/>
</dbReference>
<reference evidence="11 12" key="1">
    <citation type="submission" date="2024-01" db="EMBL/GenBank/DDBJ databases">
        <title>Complete Genome Sequence of Alkalicoccus halolimnae BZ-SZ-XJ29T, a Moderately Halophilic Bacterium Isolated from a Salt Lake.</title>
        <authorList>
            <person name="Zhao B."/>
        </authorList>
    </citation>
    <scope>NUCLEOTIDE SEQUENCE [LARGE SCALE GENOMIC DNA]</scope>
    <source>
        <strain evidence="11 12">BZ-SZ-XJ29</strain>
    </source>
</reference>
<evidence type="ECO:0000313" key="11">
    <source>
        <dbReference type="EMBL" id="WWD81273.1"/>
    </source>
</evidence>
<dbReference type="SFLD" id="SFLDF00288">
    <property type="entry name" value="HemN-like__clustered_with_nucl"/>
    <property type="match status" value="1"/>
</dbReference>
<dbReference type="SFLD" id="SFLDS00029">
    <property type="entry name" value="Radical_SAM"/>
    <property type="match status" value="1"/>
</dbReference>
<dbReference type="Proteomes" id="UP000321816">
    <property type="component" value="Chromosome"/>
</dbReference>
<evidence type="ECO:0000256" key="1">
    <source>
        <dbReference type="ARBA" id="ARBA00006100"/>
    </source>
</evidence>
<sequence>MRKSLYIHVPFCEQICHYCDFNKFFLQNQPVDEYLDLCMEEMEKTVKTHPQTELIETIYIGGGTPTALSTEQLKRLLEAVPKYFQLTDQVEWTVEVNPGSADREKFEMMKNAGVNRLSIGAQTFDPELLKTINRDHGTGEAEHTVKLAQESGIPNLSIDMMFGLPGQTMKQWKDSLQKAAELDISHISAYSLKIEPKTVFYQMWNKGRLQLPEQELEAEMYTYMLTFLKKHGFTAYEISNFSKHGLESMHNLAYWNNDEYYGIGAGAHSYVDGMRNRNHGPLPKYMKAVKNEELPYLEKHKVTKEEKMEEEMFMGLRKRLGVSKEQFYRRYNRGIEEVFPGVVEHLKNKLLLQEMDDRIMLTEEGLLLGNEVFEKFLFTAEEI</sequence>
<keyword evidence="7 9" id="KW-0411">Iron-sulfur</keyword>
<evidence type="ECO:0000256" key="7">
    <source>
        <dbReference type="ARBA" id="ARBA00023014"/>
    </source>
</evidence>
<dbReference type="GO" id="GO:0005737">
    <property type="term" value="C:cytoplasm"/>
    <property type="evidence" value="ECO:0007669"/>
    <property type="project" value="UniProtKB-SubCell"/>
</dbReference>
<dbReference type="RefSeq" id="WP_147802955.1">
    <property type="nucleotide sequence ID" value="NZ_CP144914.1"/>
</dbReference>
<proteinExistence type="inferred from homology"/>
<keyword evidence="8 9" id="KW-0143">Chaperone</keyword>
<dbReference type="CDD" id="cd01335">
    <property type="entry name" value="Radical_SAM"/>
    <property type="match status" value="1"/>
</dbReference>
<keyword evidence="9" id="KW-0963">Cytoplasm</keyword>
<accession>A0A5C7FNZ4</accession>
<feature type="domain" description="Radical SAM core" evidence="10">
    <location>
        <begin position="1"/>
        <end position="234"/>
    </location>
</feature>
<protein>
    <recommendedName>
        <fullName evidence="2 9">Heme chaperone HemW</fullName>
    </recommendedName>
</protein>
<dbReference type="InterPro" id="IPR013785">
    <property type="entry name" value="Aldolase_TIM"/>
</dbReference>
<dbReference type="GO" id="GO:0004109">
    <property type="term" value="F:coproporphyrinogen oxidase activity"/>
    <property type="evidence" value="ECO:0007669"/>
    <property type="project" value="InterPro"/>
</dbReference>
<dbReference type="InterPro" id="IPR006638">
    <property type="entry name" value="Elp3/MiaA/NifB-like_rSAM"/>
</dbReference>
<evidence type="ECO:0000313" key="12">
    <source>
        <dbReference type="Proteomes" id="UP000321816"/>
    </source>
</evidence>
<dbReference type="SFLD" id="SFLDG01082">
    <property type="entry name" value="B12-binding_domain_containing"/>
    <property type="match status" value="1"/>
</dbReference>
<dbReference type="Pfam" id="PF06969">
    <property type="entry name" value="HemN_C"/>
    <property type="match status" value="1"/>
</dbReference>
<dbReference type="Pfam" id="PF04055">
    <property type="entry name" value="Radical_SAM"/>
    <property type="match status" value="1"/>
</dbReference>
<dbReference type="EMBL" id="CP144914">
    <property type="protein sequence ID" value="WWD81273.1"/>
    <property type="molecule type" value="Genomic_DNA"/>
</dbReference>
<dbReference type="PANTHER" id="PTHR13932">
    <property type="entry name" value="COPROPORPHYRINIGEN III OXIDASE"/>
    <property type="match status" value="1"/>
</dbReference>
<dbReference type="InterPro" id="IPR058240">
    <property type="entry name" value="rSAM_sf"/>
</dbReference>
<gene>
    <name evidence="11" type="primary">hemW</name>
    <name evidence="11" type="ORF">FTX54_006915</name>
</gene>
<dbReference type="GO" id="GO:0006779">
    <property type="term" value="P:porphyrin-containing compound biosynthetic process"/>
    <property type="evidence" value="ECO:0007669"/>
    <property type="project" value="InterPro"/>
</dbReference>
<dbReference type="InterPro" id="IPR004559">
    <property type="entry name" value="HemW-like"/>
</dbReference>
<comment type="similarity">
    <text evidence="1">Belongs to the anaerobic coproporphyrinogen-III oxidase family. HemW subfamily.</text>
</comment>